<dbReference type="Gene3D" id="3.40.1310.10">
    <property type="match status" value="1"/>
</dbReference>
<evidence type="ECO:0000256" key="4">
    <source>
        <dbReference type="ARBA" id="ARBA00022562"/>
    </source>
</evidence>
<accession>A0A385PNE0</accession>
<comment type="PTM">
    <text evidence="15">Phosphorylated.</text>
</comment>
<dbReference type="Gene3D" id="3.40.50.300">
    <property type="entry name" value="P-loop containing nucleotide triphosphate hydrolases"/>
    <property type="match status" value="1"/>
</dbReference>
<evidence type="ECO:0000256" key="7">
    <source>
        <dbReference type="ARBA" id="ARBA00022801"/>
    </source>
</evidence>
<dbReference type="InterPro" id="IPR014000">
    <property type="entry name" value="PPV_DNA_helicase_E1_N"/>
</dbReference>
<evidence type="ECO:0000256" key="6">
    <source>
        <dbReference type="ARBA" id="ARBA00022741"/>
    </source>
</evidence>
<dbReference type="InterPro" id="IPR014015">
    <property type="entry name" value="Helicase_SF3_DNA-vir"/>
</dbReference>
<protein>
    <recommendedName>
        <fullName evidence="15 16">Replication protein E1</fullName>
        <ecNumber evidence="15 16">5.6.2.4</ecNumber>
    </recommendedName>
    <alternativeName>
        <fullName evidence="15">ATP-dependent helicase E1</fullName>
    </alternativeName>
    <alternativeName>
        <fullName evidence="15">DNA 3'-5' helicase E1</fullName>
    </alternativeName>
</protein>
<dbReference type="InterPro" id="IPR001177">
    <property type="entry name" value="PPV_DNA_helicase_E1_C"/>
</dbReference>
<comment type="catalytic activity">
    <reaction evidence="13 15 16">
        <text>ATP + H2O = ADP + phosphate + H(+)</text>
        <dbReference type="Rhea" id="RHEA:13065"/>
        <dbReference type="ChEBI" id="CHEBI:15377"/>
        <dbReference type="ChEBI" id="CHEBI:15378"/>
        <dbReference type="ChEBI" id="CHEBI:30616"/>
        <dbReference type="ChEBI" id="CHEBI:43474"/>
        <dbReference type="ChEBI" id="CHEBI:456216"/>
        <dbReference type="EC" id="5.6.2.4"/>
    </reaction>
</comment>
<evidence type="ECO:0000256" key="1">
    <source>
        <dbReference type="ARBA" id="ARBA00004147"/>
    </source>
</evidence>
<evidence type="ECO:0000256" key="11">
    <source>
        <dbReference type="ARBA" id="ARBA00023235"/>
    </source>
</evidence>
<comment type="caution">
    <text evidence="15">Lacks conserved residue(s) required for the propagation of feature annotation.</text>
</comment>
<dbReference type="PIRSF" id="PIRSF003383">
    <property type="entry name" value="Rep_E1_papillomaV"/>
    <property type="match status" value="1"/>
</dbReference>
<dbReference type="GO" id="GO:0005524">
    <property type="term" value="F:ATP binding"/>
    <property type="evidence" value="ECO:0007669"/>
    <property type="project" value="UniProtKB-UniRule"/>
</dbReference>
<keyword evidence="9 15" id="KW-0067">ATP-binding</keyword>
<keyword evidence="7 15" id="KW-0378">Hydrolase</keyword>
<dbReference type="EC" id="5.6.2.4" evidence="15 16"/>
<evidence type="ECO:0000256" key="12">
    <source>
        <dbReference type="ARBA" id="ARBA00034617"/>
    </source>
</evidence>
<comment type="subcellular location">
    <subcellularLocation>
        <location evidence="1 15">Host nucleus</location>
    </subcellularLocation>
</comment>
<comment type="function">
    <text evidence="14 15">ATP-dependent DNA 3'-5' helicase required for initiation of viral DNA replication. It forms a complex with the viral E2 protein. The E1-E2 complex binds to the replication origin which contains binding sites for both proteins. During the initial step, a dimer of E1 interacts with a dimer of protein E2 leading to a complex that binds the viral origin of replication with high specificity. Then, a second dimer of E1 displaces the E2 dimer in an ATP-dependent manner to form the E1 tetramer. Following this, two E1 monomers are added to each half of the site, which results in the formation of two E1 trimers on the viral ori. Subsequently, two hexamers will be created. The double hexamer acts as a bi-directional helicase machinery and unwinds the viral DNA and then recruits the host DNA polymerase to start replication.</text>
</comment>
<comment type="catalytic activity">
    <reaction evidence="12 15">
        <text>Couples ATP hydrolysis with the unwinding of duplex DNA by translocating in the 3'-5' direction.</text>
        <dbReference type="EC" id="5.6.2.4"/>
    </reaction>
</comment>
<dbReference type="InterPro" id="IPR016393">
    <property type="entry name" value="Rep_E1_papillomaV"/>
</dbReference>
<feature type="short sequence motif" description="Nuclear localization signal" evidence="15">
    <location>
        <begin position="79"/>
        <end position="81"/>
    </location>
</feature>
<evidence type="ECO:0000256" key="2">
    <source>
        <dbReference type="ARBA" id="ARBA00022518"/>
    </source>
</evidence>
<feature type="domain" description="SF3 helicase" evidence="17">
    <location>
        <begin position="403"/>
        <end position="553"/>
    </location>
</feature>
<keyword evidence="3 15" id="KW-0597">Phosphoprotein</keyword>
<dbReference type="InterPro" id="IPR037102">
    <property type="entry name" value="Znf_lg_T-Ag_D1_dom_sf"/>
</dbReference>
<proteinExistence type="inferred from homology"/>
<evidence type="ECO:0000313" key="18">
    <source>
        <dbReference type="EMBL" id="AYA94716.2"/>
    </source>
</evidence>
<evidence type="ECO:0000256" key="10">
    <source>
        <dbReference type="ARBA" id="ARBA00023125"/>
    </source>
</evidence>
<dbReference type="InterPro" id="IPR046832">
    <property type="entry name" value="PPV_E1_DBD"/>
</dbReference>
<dbReference type="Pfam" id="PF00524">
    <property type="entry name" value="PPV_E1_N"/>
    <property type="match status" value="1"/>
</dbReference>
<evidence type="ECO:0000259" key="17">
    <source>
        <dbReference type="PROSITE" id="PS51206"/>
    </source>
</evidence>
<evidence type="ECO:0000256" key="5">
    <source>
        <dbReference type="ARBA" id="ARBA00022705"/>
    </source>
</evidence>
<keyword evidence="6 15" id="KW-0547">Nucleotide-binding</keyword>
<dbReference type="InterPro" id="IPR027417">
    <property type="entry name" value="P-loop_NTPase"/>
</dbReference>
<gene>
    <name evidence="15" type="primary">E1</name>
</gene>
<dbReference type="HAMAP" id="MF_04000">
    <property type="entry name" value="PPV_E1"/>
    <property type="match status" value="1"/>
</dbReference>
<feature type="short sequence motif" description="Nuclear export signal" evidence="15">
    <location>
        <begin position="93"/>
        <end position="102"/>
    </location>
</feature>
<comment type="function">
    <text evidence="16">ATP-dependent DNA helicase required for initiation of viral DNA replication. It forms a complex with the viral E2 protein. The E1-E2 complex binds to the replication origin which contains binding sites for both proteins.</text>
</comment>
<evidence type="ECO:0000256" key="16">
    <source>
        <dbReference type="PIRNR" id="PIRNR003383"/>
    </source>
</evidence>
<dbReference type="Gene3D" id="1.10.10.510">
    <property type="entry name" value="Zinc finger, large T-antigen D1 domain"/>
    <property type="match status" value="1"/>
</dbReference>
<dbReference type="GO" id="GO:0006260">
    <property type="term" value="P:DNA replication"/>
    <property type="evidence" value="ECO:0007669"/>
    <property type="project" value="UniProtKB-UniRule"/>
</dbReference>
<dbReference type="InterPro" id="IPR046935">
    <property type="entry name" value="PPV_E1_DBD_sf"/>
</dbReference>
<evidence type="ECO:0000256" key="14">
    <source>
        <dbReference type="ARBA" id="ARBA00093297"/>
    </source>
</evidence>
<keyword evidence="4 15" id="KW-1048">Host nucleus</keyword>
<comment type="subunit">
    <text evidence="15">Can form hexamers. Interacts with E2 protein; this interaction increases E1 DNA binding specificity. Interacts with host DNA polymerase subunit POLA2. Interacts with host single stranded DNA-binding protein RPA1. Interacts with host TOP1; this interaction stimulates the enzymatic activity of TOP1.</text>
</comment>
<dbReference type="Pfam" id="PF20450">
    <property type="entry name" value="PPV_E1_DBD"/>
    <property type="match status" value="1"/>
</dbReference>
<dbReference type="EMBL" id="MH777380">
    <property type="protein sequence ID" value="AYA94716.2"/>
    <property type="molecule type" value="Genomic_DNA"/>
</dbReference>
<evidence type="ECO:0000256" key="13">
    <source>
        <dbReference type="ARBA" id="ARBA00048988"/>
    </source>
</evidence>
<dbReference type="PROSITE" id="PS51206">
    <property type="entry name" value="SF3_HELICASE_1"/>
    <property type="match status" value="1"/>
</dbReference>
<feature type="binding site" evidence="15">
    <location>
        <begin position="429"/>
        <end position="436"/>
    </location>
    <ligand>
        <name>ATP</name>
        <dbReference type="ChEBI" id="CHEBI:30616"/>
    </ligand>
</feature>
<dbReference type="GO" id="GO:0043138">
    <property type="term" value="F:3'-5' DNA helicase activity"/>
    <property type="evidence" value="ECO:0007669"/>
    <property type="project" value="UniProtKB-UniRule"/>
</dbReference>
<evidence type="ECO:0000256" key="9">
    <source>
        <dbReference type="ARBA" id="ARBA00022840"/>
    </source>
</evidence>
<name>A0A385PNE0_9PAPI</name>
<dbReference type="SUPFAM" id="SSF52540">
    <property type="entry name" value="P-loop containing nucleoside triphosphate hydrolases"/>
    <property type="match status" value="1"/>
</dbReference>
<organism evidence="18">
    <name type="scientific">Human papillomavirus</name>
    <dbReference type="NCBI Taxonomy" id="10566"/>
    <lineage>
        <taxon>Viruses</taxon>
        <taxon>Monodnaviria</taxon>
        <taxon>Shotokuvirae</taxon>
        <taxon>Cossaviricota</taxon>
        <taxon>Papovaviricetes</taxon>
        <taxon>Zurhausenvirales</taxon>
        <taxon>Papillomaviridae</taxon>
    </lineage>
</organism>
<feature type="modified residue" description="Phosphoserine; by host" evidence="15">
    <location>
        <position position="94"/>
    </location>
</feature>
<evidence type="ECO:0000256" key="15">
    <source>
        <dbReference type="HAMAP-Rule" id="MF_04000"/>
    </source>
</evidence>
<dbReference type="GO" id="GO:0042025">
    <property type="term" value="C:host cell nucleus"/>
    <property type="evidence" value="ECO:0007669"/>
    <property type="project" value="UniProtKB-SubCell"/>
</dbReference>
<dbReference type="GO" id="GO:0016887">
    <property type="term" value="F:ATP hydrolysis activity"/>
    <property type="evidence" value="ECO:0007669"/>
    <property type="project" value="RHEA"/>
</dbReference>
<comment type="similarity">
    <text evidence="15 16">Belongs to the papillomaviridae E1 protein family.</text>
</comment>
<reference evidence="18" key="1">
    <citation type="journal article" date="2018" name="Nat. Med.">
        <title>Expanded skin virome in DOCK8-deficient patients.</title>
        <authorList>
            <consortium name="NISC Comparative Sequencing Program"/>
            <person name="Tirosh O."/>
            <person name="Conlan S."/>
            <person name="Deming C."/>
            <person name="Lee-Lin S.Q."/>
            <person name="Huang X."/>
            <person name="Su H.C."/>
            <person name="Freeman A.F."/>
            <person name="Segre J.A."/>
            <person name="Kong H.H."/>
        </authorList>
    </citation>
    <scope>NUCLEOTIDE SEQUENCE</scope>
    <source>
        <strain evidence="18">HPV-mSK_241</strain>
    </source>
</reference>
<evidence type="ECO:0000256" key="3">
    <source>
        <dbReference type="ARBA" id="ARBA00022553"/>
    </source>
</evidence>
<keyword evidence="2 15" id="KW-0244">Early protein</keyword>
<feature type="modified residue" description="Phosphoserine; by host" evidence="15">
    <location>
        <position position="89"/>
    </location>
</feature>
<dbReference type="Pfam" id="PF00519">
    <property type="entry name" value="PPV_E1_C"/>
    <property type="match status" value="1"/>
</dbReference>
<dbReference type="GO" id="GO:0003677">
    <property type="term" value="F:DNA binding"/>
    <property type="evidence" value="ECO:0007669"/>
    <property type="project" value="UniProtKB-UniRule"/>
</dbReference>
<keyword evidence="10 15" id="KW-0238">DNA-binding</keyword>
<keyword evidence="5 15" id="KW-0235">DNA replication</keyword>
<sequence>MGEQDKGTDFNIIEHNEWFIQEAECIESLDTMEELFDNSTDGSDISNLIDDTDYAQGNSLALFNEQVTEDCNSALVALKRKFATTPPHSVADLSPRLKAISISPLRTSKRRLFDDSGIAEDEAENSIEKVPDTDITNTMNESVIAENLNLLNKNSNYKVILYTKCKQTFGVSFTEITRPFKSSKTCSEHWILFLYCIRAELVEAAKIQLQTYCEYFQLIQFDFTILLCITFKNTKNRETVHKLLCPMLSCTDIQMLSEPPRTRSPPVAIFFYQKSLSNSSYKFGDFPNWIKKQTMLTHESAAAAENFDLSQMIQFCYDNNLMDEPSIAYKYALQADVDANAAAFLKHNNQAKFVKDACSMVKYYKRQEMRELTISWWIWRCCDDCEENGDWKVIAHLFKYQGINLISFLTALRQFFKGIPKKNCIVFYGPSDTGKSYFCNSLITFLKGKVVSIMNKASIFWLQPLIECKIGFMDDVTYNGWVFLDTNMRGALDGHPVSIDAKHRAPTQITLPPMLITTNVELQKEESLKFLRSRLQLFHFPNLFPLKENGDVVYEITNKHWKCFFSKLGLQIDLTPREDLQDESGRVDRTLRCTAGKINDSV</sequence>
<evidence type="ECO:0000256" key="8">
    <source>
        <dbReference type="ARBA" id="ARBA00022806"/>
    </source>
</evidence>
<dbReference type="SUPFAM" id="SSF55464">
    <property type="entry name" value="Origin of replication-binding domain, RBD-like"/>
    <property type="match status" value="1"/>
</dbReference>
<keyword evidence="8 15" id="KW-0347">Helicase</keyword>
<keyword evidence="11 15" id="KW-0413">Isomerase</keyword>